<evidence type="ECO:0000313" key="7">
    <source>
        <dbReference type="Proteomes" id="UP000051922"/>
    </source>
</evidence>
<dbReference type="InterPro" id="IPR001647">
    <property type="entry name" value="HTH_TetR"/>
</dbReference>
<dbReference type="SUPFAM" id="SSF46689">
    <property type="entry name" value="Homeodomain-like"/>
    <property type="match status" value="1"/>
</dbReference>
<comment type="caution">
    <text evidence="6">The sequence shown here is derived from an EMBL/GenBank/DDBJ whole genome shotgun (WGS) entry which is preliminary data.</text>
</comment>
<dbReference type="STRING" id="1423783.FC50_GL001960"/>
<keyword evidence="7" id="KW-1185">Reference proteome</keyword>
<dbReference type="PRINTS" id="PR00455">
    <property type="entry name" value="HTHTETR"/>
</dbReference>
<evidence type="ECO:0000256" key="2">
    <source>
        <dbReference type="ARBA" id="ARBA00023125"/>
    </source>
</evidence>
<dbReference type="InterPro" id="IPR050109">
    <property type="entry name" value="HTH-type_TetR-like_transc_reg"/>
</dbReference>
<dbReference type="OrthoDB" id="9809994at2"/>
<dbReference type="GO" id="GO:0003700">
    <property type="term" value="F:DNA-binding transcription factor activity"/>
    <property type="evidence" value="ECO:0007669"/>
    <property type="project" value="TreeGrafter"/>
</dbReference>
<gene>
    <name evidence="6" type="ORF">FC50_GL001960</name>
</gene>
<dbReference type="PROSITE" id="PS50977">
    <property type="entry name" value="HTH_TETR_2"/>
    <property type="match status" value="1"/>
</dbReference>
<feature type="DNA-binding region" description="H-T-H motif" evidence="4">
    <location>
        <begin position="29"/>
        <end position="48"/>
    </location>
</feature>
<dbReference type="EMBL" id="AZFJ01000059">
    <property type="protein sequence ID" value="KRL84650.1"/>
    <property type="molecule type" value="Genomic_DNA"/>
</dbReference>
<dbReference type="RefSeq" id="WP_082607966.1">
    <property type="nucleotide sequence ID" value="NZ_AZFJ01000059.1"/>
</dbReference>
<evidence type="ECO:0000313" key="6">
    <source>
        <dbReference type="EMBL" id="KRL84650.1"/>
    </source>
</evidence>
<feature type="domain" description="HTH tetR-type" evidence="5">
    <location>
        <begin position="6"/>
        <end position="66"/>
    </location>
</feature>
<evidence type="ECO:0000259" key="5">
    <source>
        <dbReference type="PROSITE" id="PS50977"/>
    </source>
</evidence>
<accession>A0A0R1TZV5</accession>
<dbReference type="Gene3D" id="1.10.357.10">
    <property type="entry name" value="Tetracycline Repressor, domain 2"/>
    <property type="match status" value="1"/>
</dbReference>
<reference evidence="6 7" key="1">
    <citation type="journal article" date="2015" name="Genome Announc.">
        <title>Expanding the biotechnology potential of lactobacilli through comparative genomics of 213 strains and associated genera.</title>
        <authorList>
            <person name="Sun Z."/>
            <person name="Harris H.M."/>
            <person name="McCann A."/>
            <person name="Guo C."/>
            <person name="Argimon S."/>
            <person name="Zhang W."/>
            <person name="Yang X."/>
            <person name="Jeffery I.B."/>
            <person name="Cooney J.C."/>
            <person name="Kagawa T.F."/>
            <person name="Liu W."/>
            <person name="Song Y."/>
            <person name="Salvetti E."/>
            <person name="Wrobel A."/>
            <person name="Rasinkangas P."/>
            <person name="Parkhill J."/>
            <person name="Rea M.C."/>
            <person name="O'Sullivan O."/>
            <person name="Ritari J."/>
            <person name="Douillard F.P."/>
            <person name="Paul Ross R."/>
            <person name="Yang R."/>
            <person name="Briner A.E."/>
            <person name="Felis G.E."/>
            <person name="de Vos W.M."/>
            <person name="Barrangou R."/>
            <person name="Klaenhammer T.R."/>
            <person name="Caufield P.W."/>
            <person name="Cui Y."/>
            <person name="Zhang H."/>
            <person name="O'Toole P.W."/>
        </authorList>
    </citation>
    <scope>NUCLEOTIDE SEQUENCE [LARGE SCALE GENOMIC DNA]</scope>
    <source>
        <strain evidence="6 7">DSM 15945</strain>
    </source>
</reference>
<sequence length="194" mass="20994">MRKKDPAKKQLILDCAAQLIAQDGAGALSTARVARAVGIAQSNIYIYFKDRDALLAAVFDRAQAAGAQYIDGPLIADETKPMAARLQAYLRGLYDWSVAAPTDMLLLEQIKRLPDAPATTHIGNTRTEPLMDLIRQAQSAGLCRPVAADILVTIVFAAVRRNVELPQKDQASFAKLFPVLWAAIATTPAPNVEL</sequence>
<protein>
    <recommendedName>
        <fullName evidence="5">HTH tetR-type domain-containing protein</fullName>
    </recommendedName>
</protein>
<organism evidence="6 7">
    <name type="scientific">Lacticaseibacillus pantheris DSM 15945 = JCM 12539 = NBRC 106106</name>
    <dbReference type="NCBI Taxonomy" id="1423783"/>
    <lineage>
        <taxon>Bacteria</taxon>
        <taxon>Bacillati</taxon>
        <taxon>Bacillota</taxon>
        <taxon>Bacilli</taxon>
        <taxon>Lactobacillales</taxon>
        <taxon>Lactobacillaceae</taxon>
        <taxon>Lacticaseibacillus</taxon>
    </lineage>
</organism>
<evidence type="ECO:0000256" key="1">
    <source>
        <dbReference type="ARBA" id="ARBA00023015"/>
    </source>
</evidence>
<dbReference type="AlphaFoldDB" id="A0A0R1TZV5"/>
<dbReference type="PATRIC" id="fig|1423783.4.peg.2005"/>
<name>A0A0R1TZV5_9LACO</name>
<keyword evidence="2 4" id="KW-0238">DNA-binding</keyword>
<keyword evidence="1" id="KW-0805">Transcription regulation</keyword>
<dbReference type="GO" id="GO:0000976">
    <property type="term" value="F:transcription cis-regulatory region binding"/>
    <property type="evidence" value="ECO:0007669"/>
    <property type="project" value="TreeGrafter"/>
</dbReference>
<proteinExistence type="predicted"/>
<evidence type="ECO:0000256" key="4">
    <source>
        <dbReference type="PROSITE-ProRule" id="PRU00335"/>
    </source>
</evidence>
<evidence type="ECO:0000256" key="3">
    <source>
        <dbReference type="ARBA" id="ARBA00023163"/>
    </source>
</evidence>
<dbReference type="Proteomes" id="UP000051922">
    <property type="component" value="Unassembled WGS sequence"/>
</dbReference>
<dbReference type="PANTHER" id="PTHR30055:SF234">
    <property type="entry name" value="HTH-TYPE TRANSCRIPTIONAL REGULATOR BETI"/>
    <property type="match status" value="1"/>
</dbReference>
<dbReference type="InterPro" id="IPR009057">
    <property type="entry name" value="Homeodomain-like_sf"/>
</dbReference>
<keyword evidence="3" id="KW-0804">Transcription</keyword>
<dbReference type="PANTHER" id="PTHR30055">
    <property type="entry name" value="HTH-TYPE TRANSCRIPTIONAL REGULATOR RUTR"/>
    <property type="match status" value="1"/>
</dbReference>
<dbReference type="Pfam" id="PF00440">
    <property type="entry name" value="TetR_N"/>
    <property type="match status" value="1"/>
</dbReference>